<evidence type="ECO:0000313" key="6">
    <source>
        <dbReference type="EMBL" id="MEJ8572908.1"/>
    </source>
</evidence>
<gene>
    <name evidence="6" type="ORF">V3328_15565</name>
</gene>
<keyword evidence="7" id="KW-1185">Reference proteome</keyword>
<dbReference type="GO" id="GO:0003700">
    <property type="term" value="F:DNA-binding transcription factor activity"/>
    <property type="evidence" value="ECO:0007669"/>
    <property type="project" value="InterPro"/>
</dbReference>
<dbReference type="PANTHER" id="PTHR42756">
    <property type="entry name" value="TRANSCRIPTIONAL REGULATOR, MARR"/>
    <property type="match status" value="1"/>
</dbReference>
<dbReference type="PANTHER" id="PTHR42756:SF1">
    <property type="entry name" value="TRANSCRIPTIONAL REPRESSOR OF EMRAB OPERON"/>
    <property type="match status" value="1"/>
</dbReference>
<dbReference type="Gene3D" id="1.10.10.10">
    <property type="entry name" value="Winged helix-like DNA-binding domain superfamily/Winged helix DNA-binding domain"/>
    <property type="match status" value="1"/>
</dbReference>
<feature type="region of interest" description="Disordered" evidence="4">
    <location>
        <begin position="171"/>
        <end position="191"/>
    </location>
</feature>
<feature type="domain" description="HTH marR-type" evidence="5">
    <location>
        <begin position="30"/>
        <end position="163"/>
    </location>
</feature>
<protein>
    <submittedName>
        <fullName evidence="6">MarR family transcriptional regulator</fullName>
    </submittedName>
</protein>
<keyword evidence="3" id="KW-0804">Transcription</keyword>
<accession>A0AAW9RVI4</accession>
<dbReference type="InterPro" id="IPR036388">
    <property type="entry name" value="WH-like_DNA-bd_sf"/>
</dbReference>
<proteinExistence type="predicted"/>
<evidence type="ECO:0000256" key="3">
    <source>
        <dbReference type="ARBA" id="ARBA00023163"/>
    </source>
</evidence>
<comment type="caution">
    <text evidence="6">The sequence shown here is derived from an EMBL/GenBank/DDBJ whole genome shotgun (WGS) entry which is preliminary data.</text>
</comment>
<reference evidence="6 7" key="1">
    <citation type="submission" date="2024-02" db="EMBL/GenBank/DDBJ databases">
        <title>Genome analysis and characterization of Microbaculum marinisediminis sp. nov., isolated from marine sediment.</title>
        <authorList>
            <person name="Du Z.-J."/>
            <person name="Ye Y.-Q."/>
            <person name="Zhang Z.-R."/>
            <person name="Yuan S.-M."/>
            <person name="Zhang X.-Y."/>
        </authorList>
    </citation>
    <scope>NUCLEOTIDE SEQUENCE [LARGE SCALE GENOMIC DNA]</scope>
    <source>
        <strain evidence="6 7">SDUM1044001</strain>
    </source>
</reference>
<sequence>MKPLSTKPGKETSAAAAQQRADDEGRLRLDAFLPYRLAMLAEQVSQSLARLYSERYGITNPEWRVLAALGEHGTMTSTEIGRNSRMHKTKVSRAVSELEKKHLIIRETSPEDMRVAHLTLTAQGEAVYRKLVPLALRFGDRLAGGLSPEEAAVLERVLASLMERSEEIAREISETAGENGGDADSSPGGGF</sequence>
<dbReference type="PRINTS" id="PR00598">
    <property type="entry name" value="HTHMARR"/>
</dbReference>
<feature type="region of interest" description="Disordered" evidence="4">
    <location>
        <begin position="1"/>
        <end position="21"/>
    </location>
</feature>
<keyword evidence="1" id="KW-0805">Transcription regulation</keyword>
<organism evidence="6 7">
    <name type="scientific">Microbaculum marinum</name>
    <dbReference type="NCBI Taxonomy" id="1764581"/>
    <lineage>
        <taxon>Bacteria</taxon>
        <taxon>Pseudomonadati</taxon>
        <taxon>Pseudomonadota</taxon>
        <taxon>Alphaproteobacteria</taxon>
        <taxon>Hyphomicrobiales</taxon>
        <taxon>Tepidamorphaceae</taxon>
        <taxon>Microbaculum</taxon>
    </lineage>
</organism>
<keyword evidence="2" id="KW-0238">DNA-binding</keyword>
<dbReference type="SUPFAM" id="SSF46785">
    <property type="entry name" value="Winged helix' DNA-binding domain"/>
    <property type="match status" value="1"/>
</dbReference>
<name>A0AAW9RVI4_9HYPH</name>
<dbReference type="InterPro" id="IPR000835">
    <property type="entry name" value="HTH_MarR-typ"/>
</dbReference>
<dbReference type="InterPro" id="IPR036390">
    <property type="entry name" value="WH_DNA-bd_sf"/>
</dbReference>
<evidence type="ECO:0000256" key="2">
    <source>
        <dbReference type="ARBA" id="ARBA00023125"/>
    </source>
</evidence>
<evidence type="ECO:0000256" key="1">
    <source>
        <dbReference type="ARBA" id="ARBA00023015"/>
    </source>
</evidence>
<evidence type="ECO:0000259" key="5">
    <source>
        <dbReference type="PROSITE" id="PS50995"/>
    </source>
</evidence>
<dbReference type="PROSITE" id="PS50995">
    <property type="entry name" value="HTH_MARR_2"/>
    <property type="match status" value="1"/>
</dbReference>
<dbReference type="Proteomes" id="UP001378188">
    <property type="component" value="Unassembled WGS sequence"/>
</dbReference>
<dbReference type="EMBL" id="JAZHOF010000006">
    <property type="protein sequence ID" value="MEJ8572908.1"/>
    <property type="molecule type" value="Genomic_DNA"/>
</dbReference>
<evidence type="ECO:0000313" key="7">
    <source>
        <dbReference type="Proteomes" id="UP001378188"/>
    </source>
</evidence>
<dbReference type="RefSeq" id="WP_340330603.1">
    <property type="nucleotide sequence ID" value="NZ_JAZHOF010000006.1"/>
</dbReference>
<dbReference type="GO" id="GO:0003677">
    <property type="term" value="F:DNA binding"/>
    <property type="evidence" value="ECO:0007669"/>
    <property type="project" value="UniProtKB-KW"/>
</dbReference>
<dbReference type="AlphaFoldDB" id="A0AAW9RVI4"/>
<dbReference type="SMART" id="SM00347">
    <property type="entry name" value="HTH_MARR"/>
    <property type="match status" value="1"/>
</dbReference>
<dbReference type="Pfam" id="PF01047">
    <property type="entry name" value="MarR"/>
    <property type="match status" value="1"/>
</dbReference>
<evidence type="ECO:0000256" key="4">
    <source>
        <dbReference type="SAM" id="MobiDB-lite"/>
    </source>
</evidence>